<protein>
    <submittedName>
        <fullName evidence="5">Aldo/keto reductase</fullName>
    </submittedName>
</protein>
<dbReference type="SUPFAM" id="SSF51430">
    <property type="entry name" value="NAD(P)-linked oxidoreductase"/>
    <property type="match status" value="1"/>
</dbReference>
<evidence type="ECO:0000256" key="2">
    <source>
        <dbReference type="ARBA" id="ARBA00022857"/>
    </source>
</evidence>
<dbReference type="Gene3D" id="3.20.20.100">
    <property type="entry name" value="NADP-dependent oxidoreductase domain"/>
    <property type="match status" value="1"/>
</dbReference>
<keyword evidence="6" id="KW-1185">Reference proteome</keyword>
<accession>A0A5B9DM57</accession>
<dbReference type="RefSeq" id="WP_147655796.1">
    <property type="nucleotide sequence ID" value="NZ_BMFM01000001.1"/>
</dbReference>
<name>A0A5B9DM57_9HYPH</name>
<dbReference type="InterPro" id="IPR036812">
    <property type="entry name" value="NAD(P)_OxRdtase_dom_sf"/>
</dbReference>
<dbReference type="Pfam" id="PF00248">
    <property type="entry name" value="Aldo_ket_red"/>
    <property type="match status" value="1"/>
</dbReference>
<dbReference type="GO" id="GO:0016491">
    <property type="term" value="F:oxidoreductase activity"/>
    <property type="evidence" value="ECO:0007669"/>
    <property type="project" value="UniProtKB-KW"/>
</dbReference>
<proteinExistence type="inferred from homology"/>
<sequence length="326" mass="35875">MEEIKVPRRRLGANGPTVPVFALGSWNTWDRMTGEEAVAIIDRAVETGAAFFDIAYYNMGPHEEHSRTDILFGEAIRASGHRRDDFMVCGKLWLWNYPELQFREQIHTSLERSGLDRFDTVVVGDYFATPDMKRVVSEVNLLIDEGLIGSWGINNWQLAHTEEALALAYAEGLVPPSFAQLKYSVVRRAMAEGEGYGRLFASGALGLQASDCLEGGILSGRGVPNRKIGADVGTIREQIYAAAPELARIAREFDATPVQLALAFCLENPATANVLFGASRLQQLEENLGALVLAERTKGSIREALPHLWLDRHVSPEGVWPGPKAG</sequence>
<evidence type="ECO:0000256" key="1">
    <source>
        <dbReference type="ARBA" id="ARBA00006515"/>
    </source>
</evidence>
<organism evidence="5 6">
    <name type="scientific">Paradevosia tibetensis</name>
    <dbReference type="NCBI Taxonomy" id="1447062"/>
    <lineage>
        <taxon>Bacteria</taxon>
        <taxon>Pseudomonadati</taxon>
        <taxon>Pseudomonadota</taxon>
        <taxon>Alphaproteobacteria</taxon>
        <taxon>Hyphomicrobiales</taxon>
        <taxon>Devosiaceae</taxon>
        <taxon>Paradevosia</taxon>
    </lineage>
</organism>
<dbReference type="PANTHER" id="PTHR43150">
    <property type="entry name" value="HYPERKINETIC, ISOFORM M"/>
    <property type="match status" value="1"/>
</dbReference>
<gene>
    <name evidence="5" type="ORF">FNA67_08920</name>
</gene>
<dbReference type="OrthoDB" id="8394608at2"/>
<evidence type="ECO:0000313" key="6">
    <source>
        <dbReference type="Proteomes" id="UP000321062"/>
    </source>
</evidence>
<evidence type="ECO:0000256" key="3">
    <source>
        <dbReference type="ARBA" id="ARBA00023002"/>
    </source>
</evidence>
<evidence type="ECO:0000313" key="5">
    <source>
        <dbReference type="EMBL" id="QEE20287.1"/>
    </source>
</evidence>
<dbReference type="InterPro" id="IPR023210">
    <property type="entry name" value="NADP_OxRdtase_dom"/>
</dbReference>
<feature type="domain" description="NADP-dependent oxidoreductase" evidence="4">
    <location>
        <begin position="23"/>
        <end position="293"/>
    </location>
</feature>
<dbReference type="KEGG" id="yti:FNA67_08920"/>
<keyword evidence="2" id="KW-0521">NADP</keyword>
<reference evidence="5 6" key="1">
    <citation type="journal article" date="2015" name="Int. J. Syst. Evol. Microbiol.">
        <title>Youhaiella tibetensis gen. nov., sp. nov., isolated from subsurface sediment.</title>
        <authorList>
            <person name="Wang Y.X."/>
            <person name="Huang F.Q."/>
            <person name="Nogi Y."/>
            <person name="Pang S.J."/>
            <person name="Wang P.K."/>
            <person name="Lv J."/>
        </authorList>
    </citation>
    <scope>NUCLEOTIDE SEQUENCE [LARGE SCALE GENOMIC DNA]</scope>
    <source>
        <strain evidence="6">fig4</strain>
    </source>
</reference>
<comment type="similarity">
    <text evidence="1">Belongs to the shaker potassium channel beta subunit family.</text>
</comment>
<evidence type="ECO:0000259" key="4">
    <source>
        <dbReference type="Pfam" id="PF00248"/>
    </source>
</evidence>
<dbReference type="AlphaFoldDB" id="A0A5B9DM57"/>
<dbReference type="EMBL" id="CP041690">
    <property type="protein sequence ID" value="QEE20287.1"/>
    <property type="molecule type" value="Genomic_DNA"/>
</dbReference>
<dbReference type="InterPro" id="IPR005399">
    <property type="entry name" value="K_chnl_volt-dep_bsu_KCNAB-rel"/>
</dbReference>
<dbReference type="PANTHER" id="PTHR43150:SF2">
    <property type="entry name" value="HYPERKINETIC, ISOFORM M"/>
    <property type="match status" value="1"/>
</dbReference>
<dbReference type="Proteomes" id="UP000321062">
    <property type="component" value="Chromosome"/>
</dbReference>
<keyword evidence="3" id="KW-0560">Oxidoreductase</keyword>